<feature type="compositionally biased region" description="Low complexity" evidence="11">
    <location>
        <begin position="42"/>
        <end position="55"/>
    </location>
</feature>
<feature type="region of interest" description="Disordered" evidence="11">
    <location>
        <begin position="32"/>
        <end position="55"/>
    </location>
</feature>
<dbReference type="HAMAP" id="MF_00164">
    <property type="entry name" value="GlmS"/>
    <property type="match status" value="1"/>
</dbReference>
<evidence type="ECO:0000259" key="12">
    <source>
        <dbReference type="PROSITE" id="PS51278"/>
    </source>
</evidence>
<comment type="caution">
    <text evidence="14">The sequence shown here is derived from an EMBL/GenBank/DDBJ whole genome shotgun (WGS) entry which is preliminary data.</text>
</comment>
<dbReference type="PANTHER" id="PTHR10937:SF0">
    <property type="entry name" value="GLUTAMINE--FRUCTOSE-6-PHOSPHATE TRANSAMINASE (ISOMERIZING)"/>
    <property type="match status" value="1"/>
</dbReference>
<comment type="subcellular location">
    <subcellularLocation>
        <location evidence="2 10">Cytoplasm</location>
    </subcellularLocation>
</comment>
<dbReference type="FunFam" id="3.60.20.10:FF:000006">
    <property type="entry name" value="Glutamine--fructose-6-phosphate aminotransferase [isomerizing]"/>
    <property type="match status" value="1"/>
</dbReference>
<sequence length="633" mass="68414">MCGIVGYVGSDDACDFLVEGLRRLEYRGYDSAGVAIQPPPSGSNSDSESSDSESSGFYVTRSVGRIASLAGKIGDEPVRGALGIGHTRWATHGPATEPNAHPHLGGDGEVVLVHNGVIENFQVLKDELIAKGYEFKSDTDSEVIAHLIADALKQAPETAEQPNLRYLTAVQASVALLRGTYGLAIAFRDQPNLIIAARFGSPLVIGVGRGEYFVSSDASPLAGRTERIVYMADHQIAVLTPEGFSVIHRDQGKVRVDIRPLEVGSGEASMDGYDHYMLKEIYEQPESIRNAMRGRLDDQNATAIFGGLNLTPQQLRSVERIILTGCGTSWHSALVGEYLIEELARIPVNVEYASELRYRNPPIENNTLVFGITQSGETADTLAALNETKRKGHRTLAICNVVASSIAQAADGGVYLHAGPEIGVASTKAYTSQCCVLAMLGLFFGRMRHLSFEGGQRLIEELRRLPNAVQQALTCDEQVKEVAKKYADASTVLYLGRQYNFPTALEGALKLKEISYIHAEGYPAAEMKHGPIALVDDATPSVFIVPQGSTYEKVLANMEEVKARGGPIIAVASHDDAHVEAIADDVIRVPQVQGFLQPIVTVVPLQLLSYHIALLRGCDVDKPRNLAKSVTVE</sequence>
<dbReference type="CDD" id="cd05009">
    <property type="entry name" value="SIS_GlmS_GlmD_2"/>
    <property type="match status" value="1"/>
</dbReference>
<keyword evidence="5 10" id="KW-0963">Cytoplasm</keyword>
<dbReference type="Gene3D" id="3.60.20.10">
    <property type="entry name" value="Glutamine Phosphoribosylpyrophosphate, subunit 1, domain 1"/>
    <property type="match status" value="1"/>
</dbReference>
<dbReference type="Proteomes" id="UP000322699">
    <property type="component" value="Unassembled WGS sequence"/>
</dbReference>
<dbReference type="Pfam" id="PF13522">
    <property type="entry name" value="GATase_6"/>
    <property type="match status" value="1"/>
</dbReference>
<evidence type="ECO:0000256" key="4">
    <source>
        <dbReference type="ARBA" id="ARBA00016090"/>
    </source>
</evidence>
<dbReference type="CDD" id="cd00714">
    <property type="entry name" value="GFAT"/>
    <property type="match status" value="1"/>
</dbReference>
<proteinExistence type="inferred from homology"/>
<evidence type="ECO:0000313" key="14">
    <source>
        <dbReference type="EMBL" id="KAA1260817.1"/>
    </source>
</evidence>
<dbReference type="InterPro" id="IPR017932">
    <property type="entry name" value="GATase_2_dom"/>
</dbReference>
<feature type="domain" description="SIS" evidence="13">
    <location>
        <begin position="311"/>
        <end position="460"/>
    </location>
</feature>
<gene>
    <name evidence="10 14" type="primary">glmS</name>
    <name evidence="14" type="ORF">LF1_33590</name>
</gene>
<evidence type="ECO:0000259" key="13">
    <source>
        <dbReference type="PROSITE" id="PS51464"/>
    </source>
</evidence>
<dbReference type="GO" id="GO:0006047">
    <property type="term" value="P:UDP-N-acetylglucosamine metabolic process"/>
    <property type="evidence" value="ECO:0007669"/>
    <property type="project" value="TreeGrafter"/>
</dbReference>
<reference evidence="14 15" key="1">
    <citation type="submission" date="2019-08" db="EMBL/GenBank/DDBJ databases">
        <title>Deep-cultivation of Planctomycetes and their phenomic and genomic characterization uncovers novel biology.</title>
        <authorList>
            <person name="Wiegand S."/>
            <person name="Jogler M."/>
            <person name="Boedeker C."/>
            <person name="Pinto D."/>
            <person name="Vollmers J."/>
            <person name="Rivas-Marin E."/>
            <person name="Kohn T."/>
            <person name="Peeters S.H."/>
            <person name="Heuer A."/>
            <person name="Rast P."/>
            <person name="Oberbeckmann S."/>
            <person name="Bunk B."/>
            <person name="Jeske O."/>
            <person name="Meyerdierks A."/>
            <person name="Storesund J.E."/>
            <person name="Kallscheuer N."/>
            <person name="Luecker S."/>
            <person name="Lage O.M."/>
            <person name="Pohl T."/>
            <person name="Merkel B.J."/>
            <person name="Hornburger P."/>
            <person name="Mueller R.-W."/>
            <person name="Bruemmer F."/>
            <person name="Labrenz M."/>
            <person name="Spormann A.M."/>
            <person name="Op Den Camp H."/>
            <person name="Overmann J."/>
            <person name="Amann R."/>
            <person name="Jetten M.S.M."/>
            <person name="Mascher T."/>
            <person name="Medema M.H."/>
            <person name="Devos D.P."/>
            <person name="Kaster A.-K."/>
            <person name="Ovreas L."/>
            <person name="Rohde M."/>
            <person name="Galperin M.Y."/>
            <person name="Jogler C."/>
        </authorList>
    </citation>
    <scope>NUCLEOTIDE SEQUENCE [LARGE SCALE GENOMIC DNA]</scope>
    <source>
        <strain evidence="14 15">LF1</strain>
    </source>
</reference>
<comment type="catalytic activity">
    <reaction evidence="1 10">
        <text>D-fructose 6-phosphate + L-glutamine = D-glucosamine 6-phosphate + L-glutamate</text>
        <dbReference type="Rhea" id="RHEA:13237"/>
        <dbReference type="ChEBI" id="CHEBI:29985"/>
        <dbReference type="ChEBI" id="CHEBI:58359"/>
        <dbReference type="ChEBI" id="CHEBI:58725"/>
        <dbReference type="ChEBI" id="CHEBI:61527"/>
        <dbReference type="EC" id="2.6.1.16"/>
    </reaction>
</comment>
<dbReference type="PROSITE" id="PS51278">
    <property type="entry name" value="GATASE_TYPE_2"/>
    <property type="match status" value="1"/>
</dbReference>
<dbReference type="NCBIfam" id="TIGR01135">
    <property type="entry name" value="glmS"/>
    <property type="match status" value="1"/>
</dbReference>
<keyword evidence="6 10" id="KW-0032">Aminotransferase</keyword>
<dbReference type="InterPro" id="IPR029055">
    <property type="entry name" value="Ntn_hydrolases_N"/>
</dbReference>
<evidence type="ECO:0000256" key="5">
    <source>
        <dbReference type="ARBA" id="ARBA00022490"/>
    </source>
</evidence>
<dbReference type="EMBL" id="VRLW01000001">
    <property type="protein sequence ID" value="KAA1260817.1"/>
    <property type="molecule type" value="Genomic_DNA"/>
</dbReference>
<dbReference type="AlphaFoldDB" id="A0A5B1CHZ1"/>
<dbReference type="InterPro" id="IPR046348">
    <property type="entry name" value="SIS_dom_sf"/>
</dbReference>
<evidence type="ECO:0000256" key="3">
    <source>
        <dbReference type="ARBA" id="ARBA00012916"/>
    </source>
</evidence>
<dbReference type="GO" id="GO:0005829">
    <property type="term" value="C:cytosol"/>
    <property type="evidence" value="ECO:0007669"/>
    <property type="project" value="TreeGrafter"/>
</dbReference>
<evidence type="ECO:0000256" key="9">
    <source>
        <dbReference type="ARBA" id="ARBA00022962"/>
    </source>
</evidence>
<feature type="domain" description="Glutamine amidotransferase type-2" evidence="12">
    <location>
        <begin position="2"/>
        <end position="242"/>
    </location>
</feature>
<feature type="active site" description="Nucleophile; for GATase activity" evidence="10">
    <location>
        <position position="2"/>
    </location>
</feature>
<dbReference type="NCBIfam" id="NF001484">
    <property type="entry name" value="PRK00331.1"/>
    <property type="match status" value="1"/>
</dbReference>
<dbReference type="Pfam" id="PF01380">
    <property type="entry name" value="SIS"/>
    <property type="match status" value="2"/>
</dbReference>
<feature type="active site" description="For Fru-6P isomerization activity" evidence="10">
    <location>
        <position position="628"/>
    </location>
</feature>
<evidence type="ECO:0000256" key="10">
    <source>
        <dbReference type="HAMAP-Rule" id="MF_00164"/>
    </source>
</evidence>
<feature type="initiator methionine" description="Removed" evidence="10">
    <location>
        <position position="1"/>
    </location>
</feature>
<dbReference type="EC" id="2.6.1.16" evidence="3 10"/>
<accession>A0A5B1CHZ1</accession>
<dbReference type="RefSeq" id="WP_068266978.1">
    <property type="nucleotide sequence ID" value="NZ_LWSK01000144.1"/>
</dbReference>
<evidence type="ECO:0000256" key="2">
    <source>
        <dbReference type="ARBA" id="ARBA00004496"/>
    </source>
</evidence>
<evidence type="ECO:0000256" key="7">
    <source>
        <dbReference type="ARBA" id="ARBA00022679"/>
    </source>
</evidence>
<dbReference type="OrthoDB" id="106547at2"/>
<keyword evidence="9" id="KW-0315">Glutamine amidotransferase</keyword>
<dbReference type="GO" id="GO:0005975">
    <property type="term" value="P:carbohydrate metabolic process"/>
    <property type="evidence" value="ECO:0007669"/>
    <property type="project" value="UniProtKB-UniRule"/>
</dbReference>
<name>A0A5B1CHZ1_9BACT</name>
<keyword evidence="15" id="KW-1185">Reference proteome</keyword>
<dbReference type="GO" id="GO:0097367">
    <property type="term" value="F:carbohydrate derivative binding"/>
    <property type="evidence" value="ECO:0007669"/>
    <property type="project" value="InterPro"/>
</dbReference>
<dbReference type="GO" id="GO:0006002">
    <property type="term" value="P:fructose 6-phosphate metabolic process"/>
    <property type="evidence" value="ECO:0007669"/>
    <property type="project" value="TreeGrafter"/>
</dbReference>
<feature type="domain" description="SIS" evidence="13">
    <location>
        <begin position="482"/>
        <end position="623"/>
    </location>
</feature>
<dbReference type="CDD" id="cd05008">
    <property type="entry name" value="SIS_GlmS_GlmD_1"/>
    <property type="match status" value="1"/>
</dbReference>
<comment type="subunit">
    <text evidence="10">Homodimer.</text>
</comment>
<evidence type="ECO:0000256" key="6">
    <source>
        <dbReference type="ARBA" id="ARBA00022576"/>
    </source>
</evidence>
<dbReference type="SUPFAM" id="SSF53697">
    <property type="entry name" value="SIS domain"/>
    <property type="match status" value="1"/>
</dbReference>
<dbReference type="InterPro" id="IPR035490">
    <property type="entry name" value="GlmS/FrlB_SIS"/>
</dbReference>
<protein>
    <recommendedName>
        <fullName evidence="4 10">Glutamine--fructose-6-phosphate aminotransferase [isomerizing]</fullName>
        <ecNumber evidence="3 10">2.6.1.16</ecNumber>
    </recommendedName>
    <alternativeName>
        <fullName evidence="10">D-fructose-6-phosphate amidotransferase</fullName>
    </alternativeName>
    <alternativeName>
        <fullName evidence="10">GFAT</fullName>
    </alternativeName>
    <alternativeName>
        <fullName evidence="10">Glucosamine-6-phosphate synthase</fullName>
    </alternativeName>
    <alternativeName>
        <fullName evidence="10">Hexosephosphate aminotransferase</fullName>
    </alternativeName>
    <alternativeName>
        <fullName evidence="10">L-glutamine--D-fructose-6-phosphate amidotransferase</fullName>
    </alternativeName>
</protein>
<evidence type="ECO:0000313" key="15">
    <source>
        <dbReference type="Proteomes" id="UP000322699"/>
    </source>
</evidence>
<dbReference type="PANTHER" id="PTHR10937">
    <property type="entry name" value="GLUCOSAMINE--FRUCTOSE-6-PHOSPHATE AMINOTRANSFERASE, ISOMERIZING"/>
    <property type="match status" value="1"/>
</dbReference>
<dbReference type="GO" id="GO:0006487">
    <property type="term" value="P:protein N-linked glycosylation"/>
    <property type="evidence" value="ECO:0007669"/>
    <property type="project" value="TreeGrafter"/>
</dbReference>
<keyword evidence="8" id="KW-0677">Repeat</keyword>
<dbReference type="FunFam" id="3.40.50.10490:FF:000001">
    <property type="entry name" value="Glutamine--fructose-6-phosphate aminotransferase [isomerizing]"/>
    <property type="match status" value="1"/>
</dbReference>
<dbReference type="InterPro" id="IPR001347">
    <property type="entry name" value="SIS_dom"/>
</dbReference>
<evidence type="ECO:0000256" key="11">
    <source>
        <dbReference type="SAM" id="MobiDB-lite"/>
    </source>
</evidence>
<keyword evidence="7 10" id="KW-0808">Transferase</keyword>
<dbReference type="Gene3D" id="3.40.50.10490">
    <property type="entry name" value="Glucose-6-phosphate isomerase like protein, domain 1"/>
    <property type="match status" value="2"/>
</dbReference>
<dbReference type="InterPro" id="IPR035466">
    <property type="entry name" value="GlmS/AgaS_SIS"/>
</dbReference>
<evidence type="ECO:0000256" key="8">
    <source>
        <dbReference type="ARBA" id="ARBA00022737"/>
    </source>
</evidence>
<organism evidence="14 15">
    <name type="scientific">Rubripirellula obstinata</name>
    <dbReference type="NCBI Taxonomy" id="406547"/>
    <lineage>
        <taxon>Bacteria</taxon>
        <taxon>Pseudomonadati</taxon>
        <taxon>Planctomycetota</taxon>
        <taxon>Planctomycetia</taxon>
        <taxon>Pirellulales</taxon>
        <taxon>Pirellulaceae</taxon>
        <taxon>Rubripirellula</taxon>
    </lineage>
</organism>
<evidence type="ECO:0000256" key="1">
    <source>
        <dbReference type="ARBA" id="ARBA00001031"/>
    </source>
</evidence>
<dbReference type="GO" id="GO:0004360">
    <property type="term" value="F:glutamine-fructose-6-phosphate transaminase (isomerizing) activity"/>
    <property type="evidence" value="ECO:0007669"/>
    <property type="project" value="UniProtKB-UniRule"/>
</dbReference>
<dbReference type="InterPro" id="IPR047084">
    <property type="entry name" value="GFAT_N"/>
</dbReference>
<dbReference type="SUPFAM" id="SSF56235">
    <property type="entry name" value="N-terminal nucleophile aminohydrolases (Ntn hydrolases)"/>
    <property type="match status" value="1"/>
</dbReference>
<comment type="function">
    <text evidence="10">Catalyzes the first step in hexosamine metabolism, converting fructose-6P into glucosamine-6P using glutamine as a nitrogen source.</text>
</comment>
<dbReference type="InterPro" id="IPR005855">
    <property type="entry name" value="GFAT"/>
</dbReference>
<dbReference type="PROSITE" id="PS51464">
    <property type="entry name" value="SIS"/>
    <property type="match status" value="2"/>
</dbReference>